<comment type="caution">
    <text evidence="1">The sequence shown here is derived from an EMBL/GenBank/DDBJ whole genome shotgun (WGS) entry which is preliminary data.</text>
</comment>
<dbReference type="Gene3D" id="2.40.50.870">
    <property type="entry name" value="Protein of unknown function (DUF3299)"/>
    <property type="match status" value="1"/>
</dbReference>
<proteinExistence type="predicted"/>
<accession>A0A7W7V6R0</accession>
<name>A0A7W7V6R0_9GAMM</name>
<reference evidence="1 2" key="1">
    <citation type="submission" date="2020-08" db="EMBL/GenBank/DDBJ databases">
        <title>Genomic Encyclopedia of Type Strains, Phase IV (KMG-IV): sequencing the most valuable type-strain genomes for metagenomic binning, comparative biology and taxonomic classification.</title>
        <authorList>
            <person name="Goeker M."/>
        </authorList>
    </citation>
    <scope>NUCLEOTIDE SEQUENCE [LARGE SCALE GENOMIC DNA]</scope>
    <source>
        <strain evidence="1 2">DSM 25897</strain>
    </source>
</reference>
<dbReference type="AlphaFoldDB" id="A0A7W7V6R0"/>
<dbReference type="Proteomes" id="UP000519004">
    <property type="component" value="Unassembled WGS sequence"/>
</dbReference>
<protein>
    <recommendedName>
        <fullName evidence="3">DUF3299 domain-containing protein</fullName>
    </recommendedName>
</protein>
<evidence type="ECO:0000313" key="1">
    <source>
        <dbReference type="EMBL" id="MBB5014193.1"/>
    </source>
</evidence>
<evidence type="ECO:0000313" key="2">
    <source>
        <dbReference type="Proteomes" id="UP000519004"/>
    </source>
</evidence>
<dbReference type="RefSeq" id="WP_221301091.1">
    <property type="nucleotide sequence ID" value="NZ_JACHHX010000001.1"/>
</dbReference>
<organism evidence="1 2">
    <name type="scientific">Rehaibacterium terrae</name>
    <dbReference type="NCBI Taxonomy" id="1341696"/>
    <lineage>
        <taxon>Bacteria</taxon>
        <taxon>Pseudomonadati</taxon>
        <taxon>Pseudomonadota</taxon>
        <taxon>Gammaproteobacteria</taxon>
        <taxon>Lysobacterales</taxon>
        <taxon>Lysobacteraceae</taxon>
        <taxon>Rehaibacterium</taxon>
    </lineage>
</organism>
<dbReference type="EMBL" id="JACHHX010000001">
    <property type="protein sequence ID" value="MBB5014193.1"/>
    <property type="molecule type" value="Genomic_DNA"/>
</dbReference>
<gene>
    <name evidence="1" type="ORF">HNQ58_000064</name>
</gene>
<dbReference type="InterPro" id="IPR021727">
    <property type="entry name" value="DUF3299"/>
</dbReference>
<evidence type="ECO:0008006" key="3">
    <source>
        <dbReference type="Google" id="ProtNLM"/>
    </source>
</evidence>
<sequence>MKRILLFLSLWLLAVAALAKDYREIDWLELMPPEEIALLEKLQASIDHEGTGPAVQFDSAKTVDRMDGVEGKLVGYIVPISVSPQNEILEFFLVPYFGACIHVPPPPPNQIIHVKPDKPLPMVDIWDPYWVEGTLRIRQVENAMAKSSYAIDPVRVVPYQ</sequence>
<keyword evidence="2" id="KW-1185">Reference proteome</keyword>
<dbReference type="Pfam" id="PF11736">
    <property type="entry name" value="DUF3299"/>
    <property type="match status" value="1"/>
</dbReference>